<dbReference type="Proteomes" id="UP001168478">
    <property type="component" value="Unassembled WGS sequence"/>
</dbReference>
<dbReference type="Proteomes" id="UP001167831">
    <property type="component" value="Unassembled WGS sequence"/>
</dbReference>
<sequence>MRTFFLILCGLLTTTMGKSQEVIDNFQVGPYEVDYLGKGDVNFRLKKNINLYEYFKLQKDTIIAESKKVQPIKKGFEVGVTYSMPRFGVKGAFNSFGLYGSAKSKVTNNIYLNYGGKIAISYGHYNEEVNNLKDVLFEVGVPLSVEFANLNKDTSSFFASVGFTPAYYTTLSAKENKDGKDVDADKKSGLYVAPKVELGGYIPVNDHFLKLGLFGEYRINCTKAEDNIFKQRIGRAFVGANIGYVF</sequence>
<dbReference type="RefSeq" id="WP_289825140.1">
    <property type="nucleotide sequence ID" value="NZ_JAUEIE010000005.1"/>
</dbReference>
<evidence type="ECO:0000313" key="4">
    <source>
        <dbReference type="Proteomes" id="UP001168478"/>
    </source>
</evidence>
<dbReference type="EMBL" id="JAUEIE010000005">
    <property type="protein sequence ID" value="MDN0022667.1"/>
    <property type="molecule type" value="Genomic_DNA"/>
</dbReference>
<dbReference type="EMBL" id="JAUEIF010000009">
    <property type="protein sequence ID" value="MDN0025865.1"/>
    <property type="molecule type" value="Genomic_DNA"/>
</dbReference>
<evidence type="ECO:0008006" key="5">
    <source>
        <dbReference type="Google" id="ProtNLM"/>
    </source>
</evidence>
<accession>A0AAW7JVE9</accession>
<evidence type="ECO:0000313" key="1">
    <source>
        <dbReference type="EMBL" id="MDN0022667.1"/>
    </source>
</evidence>
<name>A0AAW7JVE9_9BACT</name>
<organism evidence="2 4">
    <name type="scientific">Leyella lascolaii</name>
    <dbReference type="NCBI Taxonomy" id="1776379"/>
    <lineage>
        <taxon>Bacteria</taxon>
        <taxon>Pseudomonadati</taxon>
        <taxon>Bacteroidota</taxon>
        <taxon>Bacteroidia</taxon>
        <taxon>Bacteroidales</taxon>
        <taxon>Prevotellaceae</taxon>
        <taxon>Leyella</taxon>
    </lineage>
</organism>
<dbReference type="AlphaFoldDB" id="A0AAW7JVE9"/>
<gene>
    <name evidence="1" type="ORF">QVN81_06460</name>
    <name evidence="2" type="ORF">QVN84_10105</name>
</gene>
<protein>
    <recommendedName>
        <fullName evidence="5">Outer membrane protein beta-barrel domain-containing protein</fullName>
    </recommendedName>
</protein>
<reference evidence="2" key="2">
    <citation type="submission" date="2023-08" db="EMBL/GenBank/DDBJ databases">
        <title>Identification and characterization of horizontal gene transfer across gut microbiota members of farm animals based on homology search.</title>
        <authorList>
            <person name="Schwarzerova J."/>
            <person name="Nykrynova M."/>
            <person name="Jureckova K."/>
            <person name="Cejkova D."/>
            <person name="Rychlik I."/>
        </authorList>
    </citation>
    <scope>NUCLEOTIDE SEQUENCE</scope>
    <source>
        <strain evidence="2">ET15</strain>
        <strain evidence="1">ET37</strain>
    </source>
</reference>
<evidence type="ECO:0000313" key="3">
    <source>
        <dbReference type="Proteomes" id="UP001167831"/>
    </source>
</evidence>
<comment type="caution">
    <text evidence="2">The sequence shown here is derived from an EMBL/GenBank/DDBJ whole genome shotgun (WGS) entry which is preliminary data.</text>
</comment>
<proteinExistence type="predicted"/>
<reference evidence="2" key="1">
    <citation type="submission" date="2023-06" db="EMBL/GenBank/DDBJ databases">
        <authorList>
            <person name="Zeman M."/>
            <person name="Kubasova T."/>
            <person name="Jahodarova E."/>
            <person name="Nykrynova M."/>
            <person name="Rychlik I."/>
        </authorList>
    </citation>
    <scope>NUCLEOTIDE SEQUENCE</scope>
    <source>
        <strain evidence="2">ET15</strain>
        <strain evidence="1">ET37</strain>
    </source>
</reference>
<evidence type="ECO:0000313" key="2">
    <source>
        <dbReference type="EMBL" id="MDN0025865.1"/>
    </source>
</evidence>
<keyword evidence="3" id="KW-1185">Reference proteome</keyword>